<gene>
    <name evidence="2" type="ORF">FB468_2822</name>
</gene>
<name>A0A542Y9S9_9MICO</name>
<evidence type="ECO:0000313" key="2">
    <source>
        <dbReference type="EMBL" id="TQL44754.1"/>
    </source>
</evidence>
<organism evidence="2 3">
    <name type="scientific">Leucobacter komagatae</name>
    <dbReference type="NCBI Taxonomy" id="55969"/>
    <lineage>
        <taxon>Bacteria</taxon>
        <taxon>Bacillati</taxon>
        <taxon>Actinomycetota</taxon>
        <taxon>Actinomycetes</taxon>
        <taxon>Micrococcales</taxon>
        <taxon>Microbacteriaceae</taxon>
        <taxon>Leucobacter</taxon>
    </lineage>
</organism>
<dbReference type="EMBL" id="VFON01000001">
    <property type="protein sequence ID" value="TQL44754.1"/>
    <property type="molecule type" value="Genomic_DNA"/>
</dbReference>
<feature type="compositionally biased region" description="Basic and acidic residues" evidence="1">
    <location>
        <begin position="213"/>
        <end position="229"/>
    </location>
</feature>
<accession>A0A542Y9S9</accession>
<dbReference type="RefSeq" id="WP_141887888.1">
    <property type="nucleotide sequence ID" value="NZ_BAAAUY010000006.1"/>
</dbReference>
<reference evidence="2 3" key="1">
    <citation type="submission" date="2019-06" db="EMBL/GenBank/DDBJ databases">
        <title>Sequencing the genomes of 1000 actinobacteria strains.</title>
        <authorList>
            <person name="Klenk H.-P."/>
        </authorList>
    </citation>
    <scope>NUCLEOTIDE SEQUENCE [LARGE SCALE GENOMIC DNA]</scope>
    <source>
        <strain evidence="2 3">DSM 8803</strain>
    </source>
</reference>
<sequence length="229" mass="26146">MSNAAEKKARREEEIAFLAMEQVLGVEIKLADAGTGDKKPDGFWIYPDGKDCRAIVEITSPPATNLMSEWAAAKREGRSQNESGAIPTRMGELAQVCSEMLEEQWAIENLDKLLAHPADERHLFLFGRGHNVNHYFYRLSNSYEEEPPEHVDSLILPEGISDIWFRGRARRDPGQPLGRWEVWLARFQVSSGWHRYVVSIDERHLPSPSPGITDDRTPKNWREPKDRAV</sequence>
<evidence type="ECO:0000256" key="1">
    <source>
        <dbReference type="SAM" id="MobiDB-lite"/>
    </source>
</evidence>
<dbReference type="Proteomes" id="UP000319094">
    <property type="component" value="Unassembled WGS sequence"/>
</dbReference>
<comment type="caution">
    <text evidence="2">The sequence shown here is derived from an EMBL/GenBank/DDBJ whole genome shotgun (WGS) entry which is preliminary data.</text>
</comment>
<keyword evidence="3" id="KW-1185">Reference proteome</keyword>
<dbReference type="AlphaFoldDB" id="A0A542Y9S9"/>
<evidence type="ECO:0000313" key="3">
    <source>
        <dbReference type="Proteomes" id="UP000319094"/>
    </source>
</evidence>
<dbReference type="OrthoDB" id="5124651at2"/>
<feature type="region of interest" description="Disordered" evidence="1">
    <location>
        <begin position="207"/>
        <end position="229"/>
    </location>
</feature>
<proteinExistence type="predicted"/>
<protein>
    <submittedName>
        <fullName evidence="2">Uncharacterized protein</fullName>
    </submittedName>
</protein>